<comment type="caution">
    <text evidence="3">The sequence shown here is derived from an EMBL/GenBank/DDBJ whole genome shotgun (WGS) entry which is preliminary data.</text>
</comment>
<feature type="compositionally biased region" description="Basic and acidic residues" evidence="1">
    <location>
        <begin position="314"/>
        <end position="327"/>
    </location>
</feature>
<gene>
    <name evidence="3" type="ORF">B0H65DRAFT_339531</name>
</gene>
<dbReference type="InterPro" id="IPR013083">
    <property type="entry name" value="Znf_RING/FYVE/PHD"/>
</dbReference>
<evidence type="ECO:0000256" key="1">
    <source>
        <dbReference type="SAM" id="MobiDB-lite"/>
    </source>
</evidence>
<dbReference type="PROSITE" id="PS51038">
    <property type="entry name" value="BAH"/>
    <property type="match status" value="1"/>
</dbReference>
<dbReference type="RefSeq" id="XP_062677158.1">
    <property type="nucleotide sequence ID" value="XM_062823621.1"/>
</dbReference>
<dbReference type="InterPro" id="IPR043151">
    <property type="entry name" value="BAH_sf"/>
</dbReference>
<dbReference type="Gene3D" id="3.30.40.10">
    <property type="entry name" value="Zinc/RING finger domain, C3HC4 (zinc finger)"/>
    <property type="match status" value="1"/>
</dbReference>
<evidence type="ECO:0000313" key="3">
    <source>
        <dbReference type="EMBL" id="KAK3334992.1"/>
    </source>
</evidence>
<proteinExistence type="predicted"/>
<dbReference type="InterPro" id="IPR011011">
    <property type="entry name" value="Znf_FYVE_PHD"/>
</dbReference>
<reference evidence="3" key="2">
    <citation type="submission" date="2023-06" db="EMBL/GenBank/DDBJ databases">
        <authorList>
            <consortium name="Lawrence Berkeley National Laboratory"/>
            <person name="Haridas S."/>
            <person name="Hensen N."/>
            <person name="Bonometti L."/>
            <person name="Westerberg I."/>
            <person name="Brannstrom I.O."/>
            <person name="Guillou S."/>
            <person name="Cros-Aarteil S."/>
            <person name="Calhoun S."/>
            <person name="Kuo A."/>
            <person name="Mondo S."/>
            <person name="Pangilinan J."/>
            <person name="Riley R."/>
            <person name="Labutti K."/>
            <person name="Andreopoulos B."/>
            <person name="Lipzen A."/>
            <person name="Chen C."/>
            <person name="Yanf M."/>
            <person name="Daum C."/>
            <person name="Ng V."/>
            <person name="Clum A."/>
            <person name="Steindorff A."/>
            <person name="Ohm R."/>
            <person name="Martin F."/>
            <person name="Silar P."/>
            <person name="Natvig D."/>
            <person name="Lalanne C."/>
            <person name="Gautier V."/>
            <person name="Ament-Velasquez S.L."/>
            <person name="Kruys A."/>
            <person name="Hutchinson M.I."/>
            <person name="Powell A.J."/>
            <person name="Barry K."/>
            <person name="Miller A.N."/>
            <person name="Grigoriev I.V."/>
            <person name="Debuchy R."/>
            <person name="Gladieux P."/>
            <person name="Thoren M.H."/>
            <person name="Johannesson H."/>
        </authorList>
    </citation>
    <scope>NUCLEOTIDE SEQUENCE</scope>
    <source>
        <strain evidence="3">CBS 560.94</strain>
    </source>
</reference>
<feature type="compositionally biased region" description="Basic and acidic residues" evidence="1">
    <location>
        <begin position="9"/>
        <end position="30"/>
    </location>
</feature>
<dbReference type="EMBL" id="JAUEPP010000009">
    <property type="protein sequence ID" value="KAK3334992.1"/>
    <property type="molecule type" value="Genomic_DNA"/>
</dbReference>
<dbReference type="AlphaFoldDB" id="A0AAE0J1V0"/>
<accession>A0AAE0J1V0</accession>
<dbReference type="PANTHER" id="PTHR46364">
    <property type="entry name" value="OS08G0421900 PROTEIN"/>
    <property type="match status" value="1"/>
</dbReference>
<feature type="region of interest" description="Disordered" evidence="1">
    <location>
        <begin position="1"/>
        <end position="86"/>
    </location>
</feature>
<dbReference type="GeneID" id="87860775"/>
<protein>
    <recommendedName>
        <fullName evidence="2">BAH domain-containing protein</fullName>
    </recommendedName>
</protein>
<evidence type="ECO:0000313" key="4">
    <source>
        <dbReference type="Proteomes" id="UP001278500"/>
    </source>
</evidence>
<keyword evidence="4" id="KW-1185">Reference proteome</keyword>
<dbReference type="InterPro" id="IPR001025">
    <property type="entry name" value="BAH_dom"/>
</dbReference>
<reference evidence="3" key="1">
    <citation type="journal article" date="2023" name="Mol. Phylogenet. Evol.">
        <title>Genome-scale phylogeny and comparative genomics of the fungal order Sordariales.</title>
        <authorList>
            <person name="Hensen N."/>
            <person name="Bonometti L."/>
            <person name="Westerberg I."/>
            <person name="Brannstrom I.O."/>
            <person name="Guillou S."/>
            <person name="Cros-Aarteil S."/>
            <person name="Calhoun S."/>
            <person name="Haridas S."/>
            <person name="Kuo A."/>
            <person name="Mondo S."/>
            <person name="Pangilinan J."/>
            <person name="Riley R."/>
            <person name="LaButti K."/>
            <person name="Andreopoulos B."/>
            <person name="Lipzen A."/>
            <person name="Chen C."/>
            <person name="Yan M."/>
            <person name="Daum C."/>
            <person name="Ng V."/>
            <person name="Clum A."/>
            <person name="Steindorff A."/>
            <person name="Ohm R.A."/>
            <person name="Martin F."/>
            <person name="Silar P."/>
            <person name="Natvig D.O."/>
            <person name="Lalanne C."/>
            <person name="Gautier V."/>
            <person name="Ament-Velasquez S.L."/>
            <person name="Kruys A."/>
            <person name="Hutchinson M.I."/>
            <person name="Powell A.J."/>
            <person name="Barry K."/>
            <person name="Miller A.N."/>
            <person name="Grigoriev I.V."/>
            <person name="Debuchy R."/>
            <person name="Gladieux P."/>
            <person name="Hiltunen Thoren M."/>
            <person name="Johannesson H."/>
        </authorList>
    </citation>
    <scope>NUCLEOTIDE SEQUENCE</scope>
    <source>
        <strain evidence="3">CBS 560.94</strain>
    </source>
</reference>
<name>A0AAE0J1V0_9PEZI</name>
<feature type="region of interest" description="Disordered" evidence="1">
    <location>
        <begin position="314"/>
        <end position="464"/>
    </location>
</feature>
<dbReference type="GO" id="GO:0003682">
    <property type="term" value="F:chromatin binding"/>
    <property type="evidence" value="ECO:0007669"/>
    <property type="project" value="InterPro"/>
</dbReference>
<dbReference type="CDD" id="cd04370">
    <property type="entry name" value="BAH"/>
    <property type="match status" value="1"/>
</dbReference>
<dbReference type="Gene3D" id="2.30.30.490">
    <property type="match status" value="1"/>
</dbReference>
<feature type="compositionally biased region" description="Low complexity" evidence="1">
    <location>
        <begin position="410"/>
        <end position="439"/>
    </location>
</feature>
<sequence length="517" mass="58092">MASSRKRPRASDADRQDRVQERKEDKDNTRAECPFQVHIVDPVVEEKKKNKKRRRTVGGKAESVDDEDTDPADKINFQQSPFHPSGKFKTYPNMDVHYKVEPAKDWTDMTRYNSFVLNNVKYFAENFIYVANDLSIKKKEPKQGGKGTESEATAPIQRRDTEWVARILEIRARDEHHVFARVYWMYWPDELPAKTRDRKRIVEGRQPYHGMGELIASNHMDIINVVSVTEPAIVKHWFEENDEETQDSLYWRQAYDVRSQELSTVELVCGCNTPANPDKLLVGCSSESCKKWLHEECIKDQALRATFERLGTDKPHIPVKEEKVDKKEEDDEEGKAKTEANGDAQERGESLDVKAEKDAARTNGSSNGNRALKAGSEDAKPAPEDIPEAEAEDENSTASGLPLRSRRTRTPSAKTSKSTTPAPTSAPGSSTTGTTTTATIKTEGRKPGRPRKKSLAPPGAKVTNKERPWEGLFSVTLEMNGTPYLEFTDLRSDVVAKGGAKTWTEPIKCLVCGALVN</sequence>
<dbReference type="Proteomes" id="UP001278500">
    <property type="component" value="Unassembled WGS sequence"/>
</dbReference>
<feature type="compositionally biased region" description="Acidic residues" evidence="1">
    <location>
        <begin position="385"/>
        <end position="395"/>
    </location>
</feature>
<dbReference type="SUPFAM" id="SSF57903">
    <property type="entry name" value="FYVE/PHD zinc finger"/>
    <property type="match status" value="1"/>
</dbReference>
<feature type="domain" description="BAH" evidence="2">
    <location>
        <begin position="140"/>
        <end position="266"/>
    </location>
</feature>
<feature type="compositionally biased region" description="Basic and acidic residues" evidence="1">
    <location>
        <begin position="334"/>
        <end position="360"/>
    </location>
</feature>
<evidence type="ECO:0000259" key="2">
    <source>
        <dbReference type="PROSITE" id="PS51038"/>
    </source>
</evidence>
<organism evidence="3 4">
    <name type="scientific">Neurospora tetraspora</name>
    <dbReference type="NCBI Taxonomy" id="94610"/>
    <lineage>
        <taxon>Eukaryota</taxon>
        <taxon>Fungi</taxon>
        <taxon>Dikarya</taxon>
        <taxon>Ascomycota</taxon>
        <taxon>Pezizomycotina</taxon>
        <taxon>Sordariomycetes</taxon>
        <taxon>Sordariomycetidae</taxon>
        <taxon>Sordariales</taxon>
        <taxon>Sordariaceae</taxon>
        <taxon>Neurospora</taxon>
    </lineage>
</organism>